<feature type="compositionally biased region" description="Basic residues" evidence="1">
    <location>
        <begin position="11"/>
        <end position="20"/>
    </location>
</feature>
<dbReference type="EMBL" id="MNAD01000992">
    <property type="protein sequence ID" value="OJT08959.1"/>
    <property type="molecule type" value="Genomic_DNA"/>
</dbReference>
<dbReference type="AlphaFoldDB" id="A0A1M2VMY4"/>
<comment type="caution">
    <text evidence="2">The sequence shown here is derived from an EMBL/GenBank/DDBJ whole genome shotgun (WGS) entry which is preliminary data.</text>
</comment>
<dbReference type="Proteomes" id="UP000184267">
    <property type="component" value="Unassembled WGS sequence"/>
</dbReference>
<feature type="compositionally biased region" description="Basic and acidic residues" evidence="1">
    <location>
        <begin position="44"/>
        <end position="53"/>
    </location>
</feature>
<protein>
    <submittedName>
        <fullName evidence="2">Uncharacterized protein</fullName>
    </submittedName>
</protein>
<reference evidence="2 3" key="1">
    <citation type="submission" date="2016-10" db="EMBL/GenBank/DDBJ databases">
        <title>Genome sequence of the basidiomycete white-rot fungus Trametes pubescens.</title>
        <authorList>
            <person name="Makela M.R."/>
            <person name="Granchi Z."/>
            <person name="Peng M."/>
            <person name="De Vries R.P."/>
            <person name="Grigoriev I."/>
            <person name="Riley R."/>
            <person name="Hilden K."/>
        </authorList>
    </citation>
    <scope>NUCLEOTIDE SEQUENCE [LARGE SCALE GENOMIC DNA]</scope>
    <source>
        <strain evidence="2 3">FBCC735</strain>
    </source>
</reference>
<accession>A0A1M2VMY4</accession>
<keyword evidence="3" id="KW-1185">Reference proteome</keyword>
<sequence>MARWDQPGGGRRVRGMRARRKRVYCEDADVTARQQVGAGGGHAARTEDHRAHAAGDAGTTYEGTGVRASAKA</sequence>
<evidence type="ECO:0000256" key="1">
    <source>
        <dbReference type="SAM" id="MobiDB-lite"/>
    </source>
</evidence>
<proteinExistence type="predicted"/>
<feature type="region of interest" description="Disordered" evidence="1">
    <location>
        <begin position="35"/>
        <end position="72"/>
    </location>
</feature>
<evidence type="ECO:0000313" key="2">
    <source>
        <dbReference type="EMBL" id="OJT08959.1"/>
    </source>
</evidence>
<feature type="region of interest" description="Disordered" evidence="1">
    <location>
        <begin position="1"/>
        <end position="20"/>
    </location>
</feature>
<gene>
    <name evidence="2" type="ORF">TRAPUB_169</name>
</gene>
<organism evidence="2 3">
    <name type="scientific">Trametes pubescens</name>
    <name type="common">White-rot fungus</name>
    <dbReference type="NCBI Taxonomy" id="154538"/>
    <lineage>
        <taxon>Eukaryota</taxon>
        <taxon>Fungi</taxon>
        <taxon>Dikarya</taxon>
        <taxon>Basidiomycota</taxon>
        <taxon>Agaricomycotina</taxon>
        <taxon>Agaricomycetes</taxon>
        <taxon>Polyporales</taxon>
        <taxon>Polyporaceae</taxon>
        <taxon>Trametes</taxon>
    </lineage>
</organism>
<name>A0A1M2VMY4_TRAPU</name>
<evidence type="ECO:0000313" key="3">
    <source>
        <dbReference type="Proteomes" id="UP000184267"/>
    </source>
</evidence>